<gene>
    <name evidence="1" type="ORF">COA71_12095</name>
</gene>
<name>A0A2A5C8U5_9GAMM</name>
<comment type="caution">
    <text evidence="1">The sequence shown here is derived from an EMBL/GenBank/DDBJ whole genome shotgun (WGS) entry which is preliminary data.</text>
</comment>
<reference evidence="2" key="1">
    <citation type="submission" date="2017-08" db="EMBL/GenBank/DDBJ databases">
        <title>A dynamic microbial community with high functional redundancy inhabits the cold, oxic subseafloor aquifer.</title>
        <authorList>
            <person name="Tully B.J."/>
            <person name="Wheat C.G."/>
            <person name="Glazer B.T."/>
            <person name="Huber J.A."/>
        </authorList>
    </citation>
    <scope>NUCLEOTIDE SEQUENCE [LARGE SCALE GENOMIC DNA]</scope>
</reference>
<accession>A0A2A5C8U5</accession>
<dbReference type="AlphaFoldDB" id="A0A2A5C8U5"/>
<dbReference type="Proteomes" id="UP000228987">
    <property type="component" value="Unassembled WGS sequence"/>
</dbReference>
<organism evidence="1 2">
    <name type="scientific">SAR86 cluster bacterium</name>
    <dbReference type="NCBI Taxonomy" id="2030880"/>
    <lineage>
        <taxon>Bacteria</taxon>
        <taxon>Pseudomonadati</taxon>
        <taxon>Pseudomonadota</taxon>
        <taxon>Gammaproteobacteria</taxon>
        <taxon>SAR86 cluster</taxon>
    </lineage>
</organism>
<dbReference type="EMBL" id="NVWI01000010">
    <property type="protein sequence ID" value="PCJ40242.1"/>
    <property type="molecule type" value="Genomic_DNA"/>
</dbReference>
<proteinExistence type="predicted"/>
<sequence length="206" mass="23994">MNLEKLKEAESAFLHKYPGGFEHPEMQLIGKKHRMSKRLMQAQDFFGKSKFRDPENICANMIKVINASSMVSLFEKPKFRDLLKTLTDKQKKKLSNGLRNFLHGNQEKGFNDMLDILRSGKLAKWSLMTIIPNYYYPNEEIFVKPTTTKGVIATFELNELIYKPQPSWEFYQRYRETLLEMKDLVNSSLTPSNAAFTGFLMMVMNS</sequence>
<evidence type="ECO:0000313" key="2">
    <source>
        <dbReference type="Proteomes" id="UP000228987"/>
    </source>
</evidence>
<evidence type="ECO:0000313" key="1">
    <source>
        <dbReference type="EMBL" id="PCJ40242.1"/>
    </source>
</evidence>
<protein>
    <submittedName>
        <fullName evidence="1">Uncharacterized protein</fullName>
    </submittedName>
</protein>